<protein>
    <submittedName>
        <fullName evidence="3">Uncharacterized protein</fullName>
    </submittedName>
</protein>
<organism evidence="3">
    <name type="scientific">Cuerna arida</name>
    <dbReference type="NCBI Taxonomy" id="1464854"/>
    <lineage>
        <taxon>Eukaryota</taxon>
        <taxon>Metazoa</taxon>
        <taxon>Ecdysozoa</taxon>
        <taxon>Arthropoda</taxon>
        <taxon>Hexapoda</taxon>
        <taxon>Insecta</taxon>
        <taxon>Pterygota</taxon>
        <taxon>Neoptera</taxon>
        <taxon>Paraneoptera</taxon>
        <taxon>Hemiptera</taxon>
        <taxon>Auchenorrhyncha</taxon>
        <taxon>Membracoidea</taxon>
        <taxon>Cicadellidae</taxon>
        <taxon>Cicadellinae</taxon>
        <taxon>Proconiini</taxon>
        <taxon>Cuerna</taxon>
    </lineage>
</organism>
<accession>A0A1B6ETK4</accession>
<proteinExistence type="predicted"/>
<feature type="region of interest" description="Disordered" evidence="1">
    <location>
        <begin position="102"/>
        <end position="124"/>
    </location>
</feature>
<evidence type="ECO:0000256" key="2">
    <source>
        <dbReference type="SAM" id="Phobius"/>
    </source>
</evidence>
<feature type="transmembrane region" description="Helical" evidence="2">
    <location>
        <begin position="20"/>
        <end position="39"/>
    </location>
</feature>
<keyword evidence="2" id="KW-1133">Transmembrane helix</keyword>
<keyword evidence="2" id="KW-0812">Transmembrane</keyword>
<feature type="non-terminal residue" evidence="3">
    <location>
        <position position="1"/>
    </location>
</feature>
<gene>
    <name evidence="3" type="ORF">g.14939</name>
</gene>
<feature type="compositionally biased region" description="Polar residues" evidence="1">
    <location>
        <begin position="102"/>
        <end position="111"/>
    </location>
</feature>
<dbReference type="EMBL" id="GECZ01028445">
    <property type="protein sequence ID" value="JAS41324.1"/>
    <property type="molecule type" value="Transcribed_RNA"/>
</dbReference>
<keyword evidence="2" id="KW-0472">Membrane</keyword>
<evidence type="ECO:0000256" key="1">
    <source>
        <dbReference type="SAM" id="MobiDB-lite"/>
    </source>
</evidence>
<reference evidence="3" key="1">
    <citation type="submission" date="2015-11" db="EMBL/GenBank/DDBJ databases">
        <title>De novo transcriptome assembly of four potential Pierce s Disease insect vectors from Arizona vineyards.</title>
        <authorList>
            <person name="Tassone E.E."/>
        </authorList>
    </citation>
    <scope>NUCLEOTIDE SEQUENCE</scope>
</reference>
<dbReference type="AlphaFoldDB" id="A0A1B6ETK4"/>
<evidence type="ECO:0000313" key="3">
    <source>
        <dbReference type="EMBL" id="JAS41324.1"/>
    </source>
</evidence>
<feature type="compositionally biased region" description="Basic and acidic residues" evidence="1">
    <location>
        <begin position="112"/>
        <end position="123"/>
    </location>
</feature>
<sequence>TPLTRPYSRTYSACGKMATLMVTIFLTATFITASGGVMLERDFIQQQIVTFGDLVWSILQIPKQILLYKLEFAANAVRNTTQILGISVNISNIKEKPTANNVENTEQTQHCCKTEPPKVDDKTNSSQIFSNDSIALGNVNKTEESLTQPIIDGEVGENKINVTENL</sequence>
<name>A0A1B6ETK4_9HEMI</name>